<dbReference type="OrthoDB" id="2440798at2"/>
<sequence>MKFFRGMSKIELINWKKGAILGFYIYMLLFFINYIYSLIYGTEPITSVVIFWTAFFCPCVRNKRESLNIHVCLNKPECF</sequence>
<name>A0A2W7MZC4_9BACI</name>
<evidence type="ECO:0000313" key="2">
    <source>
        <dbReference type="EMBL" id="PZX03078.1"/>
    </source>
</evidence>
<keyword evidence="3" id="KW-1185">Reference proteome</keyword>
<accession>A0A2W7MZC4</accession>
<comment type="caution">
    <text evidence="2">The sequence shown here is derived from an EMBL/GenBank/DDBJ whole genome shotgun (WGS) entry which is preliminary data.</text>
</comment>
<protein>
    <submittedName>
        <fullName evidence="2">Uncharacterized protein</fullName>
    </submittedName>
</protein>
<reference evidence="2 3" key="1">
    <citation type="submission" date="2018-06" db="EMBL/GenBank/DDBJ databases">
        <title>Genomic Encyclopedia of Type Strains, Phase IV (KMG-IV): sequencing the most valuable type-strain genomes for metagenomic binning, comparative biology and taxonomic classification.</title>
        <authorList>
            <person name="Goeker M."/>
        </authorList>
    </citation>
    <scope>NUCLEOTIDE SEQUENCE [LARGE SCALE GENOMIC DNA]</scope>
    <source>
        <strain evidence="2 3">DSM 5</strain>
    </source>
</reference>
<keyword evidence="1" id="KW-0472">Membrane</keyword>
<dbReference type="EMBL" id="QKZI01000007">
    <property type="protein sequence ID" value="PZX03078.1"/>
    <property type="molecule type" value="Genomic_DNA"/>
</dbReference>
<keyword evidence="1" id="KW-1133">Transmembrane helix</keyword>
<gene>
    <name evidence="2" type="ORF">C7437_10731</name>
</gene>
<keyword evidence="1" id="KW-0812">Transmembrane</keyword>
<dbReference type="Proteomes" id="UP000248646">
    <property type="component" value="Unassembled WGS sequence"/>
</dbReference>
<dbReference type="AlphaFoldDB" id="A0A2W7MZC4"/>
<organism evidence="2 3">
    <name type="scientific">Psychrobacillus insolitus</name>
    <dbReference type="NCBI Taxonomy" id="1461"/>
    <lineage>
        <taxon>Bacteria</taxon>
        <taxon>Bacillati</taxon>
        <taxon>Bacillota</taxon>
        <taxon>Bacilli</taxon>
        <taxon>Bacillales</taxon>
        <taxon>Bacillaceae</taxon>
        <taxon>Psychrobacillus</taxon>
    </lineage>
</organism>
<evidence type="ECO:0000256" key="1">
    <source>
        <dbReference type="SAM" id="Phobius"/>
    </source>
</evidence>
<feature type="transmembrane region" description="Helical" evidence="1">
    <location>
        <begin position="21"/>
        <end position="39"/>
    </location>
</feature>
<proteinExistence type="predicted"/>
<evidence type="ECO:0000313" key="3">
    <source>
        <dbReference type="Proteomes" id="UP000248646"/>
    </source>
</evidence>